<evidence type="ECO:0000313" key="1">
    <source>
        <dbReference type="EMBL" id="KEF36570.1"/>
    </source>
</evidence>
<protein>
    <submittedName>
        <fullName evidence="1">Uncharacterized protein</fullName>
    </submittedName>
</protein>
<organism evidence="1 2">
    <name type="scientific">Schinkia azotoformans MEV2011</name>
    <dbReference type="NCBI Taxonomy" id="1348973"/>
    <lineage>
        <taxon>Bacteria</taxon>
        <taxon>Bacillati</taxon>
        <taxon>Bacillota</taxon>
        <taxon>Bacilli</taxon>
        <taxon>Bacillales</taxon>
        <taxon>Bacillaceae</taxon>
        <taxon>Calidifontibacillus/Schinkia group</taxon>
        <taxon>Schinkia</taxon>
    </lineage>
</organism>
<proteinExistence type="predicted"/>
<name>A0A072NTN3_SCHAZ</name>
<dbReference type="Proteomes" id="UP000027936">
    <property type="component" value="Unassembled WGS sequence"/>
</dbReference>
<dbReference type="AlphaFoldDB" id="A0A072NTN3"/>
<sequence>MPNTVEVKPEDKKQTKTEDQSVIQYICDLYNDN</sequence>
<accession>A0A072NTN3</accession>
<comment type="caution">
    <text evidence="1">The sequence shown here is derived from an EMBL/GenBank/DDBJ whole genome shotgun (WGS) entry which is preliminary data.</text>
</comment>
<reference evidence="1 2" key="1">
    <citation type="submission" date="2014-04" db="EMBL/GenBank/DDBJ databases">
        <title>Draft genome sequence of Bacillus azotoformans MEV2011, a (co-) denitrifying strain unable to grow in the presence of oxygen.</title>
        <authorList>
            <person name="Nielsen M."/>
            <person name="Schreiber L."/>
            <person name="Finster K."/>
            <person name="Schramm A."/>
        </authorList>
    </citation>
    <scope>NUCLEOTIDE SEQUENCE [LARGE SCALE GENOMIC DNA]</scope>
    <source>
        <strain evidence="1 2">MEV2011</strain>
    </source>
</reference>
<dbReference type="EMBL" id="JJRY01000025">
    <property type="protein sequence ID" value="KEF36570.1"/>
    <property type="molecule type" value="Genomic_DNA"/>
</dbReference>
<gene>
    <name evidence="1" type="ORF">M670_04263</name>
</gene>
<evidence type="ECO:0000313" key="2">
    <source>
        <dbReference type="Proteomes" id="UP000027936"/>
    </source>
</evidence>